<comment type="caution">
    <text evidence="9">The sequence shown here is derived from an EMBL/GenBank/DDBJ whole genome shotgun (WGS) entry which is preliminary data.</text>
</comment>
<dbReference type="RefSeq" id="WP_016877957.1">
    <property type="nucleotide sequence ID" value="NZ_AJLN01000138.1"/>
</dbReference>
<dbReference type="AlphaFoldDB" id="A0A3S0Y5A0"/>
<evidence type="ECO:0000256" key="7">
    <source>
        <dbReference type="SAM" id="Phobius"/>
    </source>
</evidence>
<evidence type="ECO:0000313" key="9">
    <source>
        <dbReference type="EMBL" id="RUR85871.1"/>
    </source>
</evidence>
<dbReference type="InterPro" id="IPR003838">
    <property type="entry name" value="ABC3_permease_C"/>
</dbReference>
<keyword evidence="3" id="KW-1003">Cell membrane</keyword>
<feature type="domain" description="ABC3 transporter permease C-terminal" evidence="8">
    <location>
        <begin position="280"/>
        <end position="386"/>
    </location>
</feature>
<protein>
    <submittedName>
        <fullName evidence="9">ABC transporter</fullName>
    </submittedName>
</protein>
<reference evidence="9 10" key="1">
    <citation type="journal article" date="2019" name="Genome Biol. Evol.">
        <title>Day and night: Metabolic profiles and evolutionary relationships of six axenic non-marine cyanobacteria.</title>
        <authorList>
            <person name="Will S.E."/>
            <person name="Henke P."/>
            <person name="Boedeker C."/>
            <person name="Huang S."/>
            <person name="Brinkmann H."/>
            <person name="Rohde M."/>
            <person name="Jarek M."/>
            <person name="Friedl T."/>
            <person name="Seufert S."/>
            <person name="Schumacher M."/>
            <person name="Overmann J."/>
            <person name="Neumann-Schaal M."/>
            <person name="Petersen J."/>
        </authorList>
    </citation>
    <scope>NUCLEOTIDE SEQUENCE [LARGE SCALE GENOMIC DNA]</scope>
    <source>
        <strain evidence="9 10">PCC 6912</strain>
    </source>
</reference>
<keyword evidence="2" id="KW-0813">Transport</keyword>
<feature type="transmembrane region" description="Helical" evidence="7">
    <location>
        <begin position="327"/>
        <end position="349"/>
    </location>
</feature>
<dbReference type="STRING" id="211165.GCA_000317285_05950"/>
<evidence type="ECO:0000256" key="2">
    <source>
        <dbReference type="ARBA" id="ARBA00022448"/>
    </source>
</evidence>
<dbReference type="PANTHER" id="PTHR43738">
    <property type="entry name" value="ABC TRANSPORTER, MEMBRANE PROTEIN"/>
    <property type="match status" value="1"/>
</dbReference>
<evidence type="ECO:0000259" key="8">
    <source>
        <dbReference type="Pfam" id="PF02687"/>
    </source>
</evidence>
<dbReference type="PANTHER" id="PTHR43738:SF1">
    <property type="entry name" value="HEMIN TRANSPORT SYSTEM PERMEASE PROTEIN HRTB-RELATED"/>
    <property type="match status" value="1"/>
</dbReference>
<feature type="transmembrane region" description="Helical" evidence="7">
    <location>
        <begin position="274"/>
        <end position="295"/>
    </location>
</feature>
<feature type="transmembrane region" description="Helical" evidence="7">
    <location>
        <begin position="361"/>
        <end position="383"/>
    </location>
</feature>
<dbReference type="OrthoDB" id="417886at2"/>
<name>A0A3S0Y5A0_CHLFR</name>
<evidence type="ECO:0000256" key="5">
    <source>
        <dbReference type="ARBA" id="ARBA00022989"/>
    </source>
</evidence>
<proteinExistence type="predicted"/>
<dbReference type="Pfam" id="PF02687">
    <property type="entry name" value="FtsX"/>
    <property type="match status" value="1"/>
</dbReference>
<accession>A0A3S0Y5A0</accession>
<feature type="transmembrane region" description="Helical" evidence="7">
    <location>
        <begin position="31"/>
        <end position="51"/>
    </location>
</feature>
<dbReference type="InterPro" id="IPR005891">
    <property type="entry name" value="DevC"/>
</dbReference>
<dbReference type="NCBIfam" id="TIGR01185">
    <property type="entry name" value="devC"/>
    <property type="match status" value="1"/>
</dbReference>
<dbReference type="Proteomes" id="UP000268857">
    <property type="component" value="Unassembled WGS sequence"/>
</dbReference>
<evidence type="ECO:0000256" key="1">
    <source>
        <dbReference type="ARBA" id="ARBA00004651"/>
    </source>
</evidence>
<evidence type="ECO:0000256" key="6">
    <source>
        <dbReference type="ARBA" id="ARBA00023136"/>
    </source>
</evidence>
<evidence type="ECO:0000256" key="4">
    <source>
        <dbReference type="ARBA" id="ARBA00022692"/>
    </source>
</evidence>
<keyword evidence="5 7" id="KW-1133">Transmembrane helix</keyword>
<organism evidence="9 10">
    <name type="scientific">Chlorogloeopsis fritschii PCC 6912</name>
    <dbReference type="NCBI Taxonomy" id="211165"/>
    <lineage>
        <taxon>Bacteria</taxon>
        <taxon>Bacillati</taxon>
        <taxon>Cyanobacteriota</taxon>
        <taxon>Cyanophyceae</taxon>
        <taxon>Nostocales</taxon>
        <taxon>Chlorogloeopsidaceae</taxon>
        <taxon>Chlorogloeopsis</taxon>
    </lineage>
</organism>
<keyword evidence="10" id="KW-1185">Reference proteome</keyword>
<evidence type="ECO:0000256" key="3">
    <source>
        <dbReference type="ARBA" id="ARBA00022475"/>
    </source>
</evidence>
<keyword evidence="6 7" id="KW-0472">Membrane</keyword>
<sequence length="395" mass="43366">MKLLNAKTLLGNLFVDPPLGWAQLRHQKLRLIVALAGIAFADILIFMQLGFKALLLDGSTLVHKNLRGDLVLVSQRTKSLLEGQAFSRRHLYQAAAVEGVASASPLYFSFGGWVNPWKKEVNNIAVIAFDPAQPVFNLPDINQQLNQIKLQNVVLFDSKSQPDLGPIAESFTQGQNITTEISGRRVKVGGIFTLGSSIFTRGHVVTSDWNYLRLFGADSIDKIHVGVLTLKPGADTQNVIKNIQIRLPSDIKAITRQEFIDQEQAYWAADPAGVIFNFGTIMGFIVGVVIVYQILYSDVNNHLSEYATLKAMGYTDMSLLVVVFQEAIILALLGFIPGFACSIGMYGLLGNLTRIPILMRLDVALQVFTITVVMCLVSAGVAMRRLQSADPADVF</sequence>
<gene>
    <name evidence="9" type="ORF">PCC6912_06960</name>
</gene>
<evidence type="ECO:0000313" key="10">
    <source>
        <dbReference type="Proteomes" id="UP000268857"/>
    </source>
</evidence>
<dbReference type="InterPro" id="IPR051125">
    <property type="entry name" value="ABC-4/HrtB_transporter"/>
</dbReference>
<comment type="subcellular location">
    <subcellularLocation>
        <location evidence="1">Cell membrane</location>
        <topology evidence="1">Multi-pass membrane protein</topology>
    </subcellularLocation>
</comment>
<dbReference type="PIRSF" id="PIRSF031773">
    <property type="entry name" value="DevC"/>
    <property type="match status" value="1"/>
</dbReference>
<dbReference type="EMBL" id="RSCJ01000002">
    <property type="protein sequence ID" value="RUR85871.1"/>
    <property type="molecule type" value="Genomic_DNA"/>
</dbReference>
<dbReference type="GO" id="GO:0005886">
    <property type="term" value="C:plasma membrane"/>
    <property type="evidence" value="ECO:0007669"/>
    <property type="project" value="UniProtKB-SubCell"/>
</dbReference>
<keyword evidence="4 7" id="KW-0812">Transmembrane</keyword>